<dbReference type="OrthoDB" id="3365698at2759"/>
<keyword evidence="2" id="KW-1185">Reference proteome</keyword>
<gene>
    <name evidence="1" type="ORF">FA13DRAFT_1239987</name>
</gene>
<name>A0A4Y7TQS3_COPMI</name>
<sequence length="184" mass="21252">MSLSSSDSTRDPVLADHLSSMVNLHLKCIRFTPSPPFTLPSDLFFDLPNVERLVSDTCQQRVVYIDVERFLLLFPRQLESFSASRMDVSRFEEVVLSLRPRAIAFAYPFDRVDEQVNDLVLDIVHSQPRVTRIEEFSIYNGSRSDAFLDCLFIPWRIRTVTTMILKKDHPLPTCAMATSRQEPR</sequence>
<dbReference type="Proteomes" id="UP000298030">
    <property type="component" value="Unassembled WGS sequence"/>
</dbReference>
<comment type="caution">
    <text evidence="1">The sequence shown here is derived from an EMBL/GenBank/DDBJ whole genome shotgun (WGS) entry which is preliminary data.</text>
</comment>
<organism evidence="1 2">
    <name type="scientific">Coprinellus micaceus</name>
    <name type="common">Glistening ink-cap mushroom</name>
    <name type="synonym">Coprinus micaceus</name>
    <dbReference type="NCBI Taxonomy" id="71717"/>
    <lineage>
        <taxon>Eukaryota</taxon>
        <taxon>Fungi</taxon>
        <taxon>Dikarya</taxon>
        <taxon>Basidiomycota</taxon>
        <taxon>Agaricomycotina</taxon>
        <taxon>Agaricomycetes</taxon>
        <taxon>Agaricomycetidae</taxon>
        <taxon>Agaricales</taxon>
        <taxon>Agaricineae</taxon>
        <taxon>Psathyrellaceae</taxon>
        <taxon>Coprinellus</taxon>
    </lineage>
</organism>
<evidence type="ECO:0000313" key="1">
    <source>
        <dbReference type="EMBL" id="TEB36248.1"/>
    </source>
</evidence>
<accession>A0A4Y7TQS3</accession>
<reference evidence="1 2" key="1">
    <citation type="journal article" date="2019" name="Nat. Ecol. Evol.">
        <title>Megaphylogeny resolves global patterns of mushroom evolution.</title>
        <authorList>
            <person name="Varga T."/>
            <person name="Krizsan K."/>
            <person name="Foldi C."/>
            <person name="Dima B."/>
            <person name="Sanchez-Garcia M."/>
            <person name="Sanchez-Ramirez S."/>
            <person name="Szollosi G.J."/>
            <person name="Szarkandi J.G."/>
            <person name="Papp V."/>
            <person name="Albert L."/>
            <person name="Andreopoulos W."/>
            <person name="Angelini C."/>
            <person name="Antonin V."/>
            <person name="Barry K.W."/>
            <person name="Bougher N.L."/>
            <person name="Buchanan P."/>
            <person name="Buyck B."/>
            <person name="Bense V."/>
            <person name="Catcheside P."/>
            <person name="Chovatia M."/>
            <person name="Cooper J."/>
            <person name="Damon W."/>
            <person name="Desjardin D."/>
            <person name="Finy P."/>
            <person name="Geml J."/>
            <person name="Haridas S."/>
            <person name="Hughes K."/>
            <person name="Justo A."/>
            <person name="Karasinski D."/>
            <person name="Kautmanova I."/>
            <person name="Kiss B."/>
            <person name="Kocsube S."/>
            <person name="Kotiranta H."/>
            <person name="LaButti K.M."/>
            <person name="Lechner B.E."/>
            <person name="Liimatainen K."/>
            <person name="Lipzen A."/>
            <person name="Lukacs Z."/>
            <person name="Mihaltcheva S."/>
            <person name="Morgado L.N."/>
            <person name="Niskanen T."/>
            <person name="Noordeloos M.E."/>
            <person name="Ohm R.A."/>
            <person name="Ortiz-Santana B."/>
            <person name="Ovrebo C."/>
            <person name="Racz N."/>
            <person name="Riley R."/>
            <person name="Savchenko A."/>
            <person name="Shiryaev A."/>
            <person name="Soop K."/>
            <person name="Spirin V."/>
            <person name="Szebenyi C."/>
            <person name="Tomsovsky M."/>
            <person name="Tulloss R.E."/>
            <person name="Uehling J."/>
            <person name="Grigoriev I.V."/>
            <person name="Vagvolgyi C."/>
            <person name="Papp T."/>
            <person name="Martin F.M."/>
            <person name="Miettinen O."/>
            <person name="Hibbett D.S."/>
            <person name="Nagy L.G."/>
        </authorList>
    </citation>
    <scope>NUCLEOTIDE SEQUENCE [LARGE SCALE GENOMIC DNA]</scope>
    <source>
        <strain evidence="1 2">FP101781</strain>
    </source>
</reference>
<protein>
    <submittedName>
        <fullName evidence="1">Uncharacterized protein</fullName>
    </submittedName>
</protein>
<dbReference type="EMBL" id="QPFP01000006">
    <property type="protein sequence ID" value="TEB36248.1"/>
    <property type="molecule type" value="Genomic_DNA"/>
</dbReference>
<proteinExistence type="predicted"/>
<evidence type="ECO:0000313" key="2">
    <source>
        <dbReference type="Proteomes" id="UP000298030"/>
    </source>
</evidence>
<dbReference type="AlphaFoldDB" id="A0A4Y7TQS3"/>